<reference evidence="4" key="1">
    <citation type="journal article" date="2009" name="Appl. Environ. Microbiol.">
        <title>Complete genome sequence of the chemolithoautotrophic marine magnetotactic coccus strain MC-1.</title>
        <authorList>
            <person name="Schubbe S."/>
            <person name="Williams T.J."/>
            <person name="Xie G."/>
            <person name="Kiss H.E."/>
            <person name="Brettin T.S."/>
            <person name="Martinez D."/>
            <person name="Ross C.A."/>
            <person name="Schuler D."/>
            <person name="Cox B.L."/>
            <person name="Nealson K.H."/>
            <person name="Bazylinski D.A."/>
        </authorList>
    </citation>
    <scope>NUCLEOTIDE SEQUENCE [LARGE SCALE GENOMIC DNA]</scope>
    <source>
        <strain evidence="4">ATCC BAA-1437 / JCM 17883 / MC-1</strain>
    </source>
</reference>
<evidence type="ECO:0000313" key="4">
    <source>
        <dbReference type="Proteomes" id="UP000002586"/>
    </source>
</evidence>
<dbReference type="SUPFAM" id="SSF48452">
    <property type="entry name" value="TPR-like"/>
    <property type="match status" value="1"/>
</dbReference>
<dbReference type="GO" id="GO:0008476">
    <property type="term" value="F:protein-tyrosine sulfotransferase activity"/>
    <property type="evidence" value="ECO:0007669"/>
    <property type="project" value="InterPro"/>
</dbReference>
<dbReference type="Pfam" id="PF13432">
    <property type="entry name" value="TPR_16"/>
    <property type="match status" value="2"/>
</dbReference>
<dbReference type="SUPFAM" id="SSF52540">
    <property type="entry name" value="P-loop containing nucleoside triphosphate hydrolases"/>
    <property type="match status" value="1"/>
</dbReference>
<dbReference type="InterPro" id="IPR027417">
    <property type="entry name" value="P-loop_NTPase"/>
</dbReference>
<dbReference type="Pfam" id="PF13469">
    <property type="entry name" value="Sulfotransfer_3"/>
    <property type="match status" value="1"/>
</dbReference>
<keyword evidence="2" id="KW-0802">TPR repeat</keyword>
<evidence type="ECO:0000313" key="3">
    <source>
        <dbReference type="EMBL" id="ABK46037.1"/>
    </source>
</evidence>
<dbReference type="Proteomes" id="UP000002586">
    <property type="component" value="Chromosome"/>
</dbReference>
<dbReference type="KEGG" id="mgm:Mmc1_3552"/>
<accession>A0LDJ4</accession>
<organism evidence="3 4">
    <name type="scientific">Magnetococcus marinus (strain ATCC BAA-1437 / JCM 17883 / MC-1)</name>
    <dbReference type="NCBI Taxonomy" id="156889"/>
    <lineage>
        <taxon>Bacteria</taxon>
        <taxon>Pseudomonadati</taxon>
        <taxon>Pseudomonadota</taxon>
        <taxon>Magnetococcia</taxon>
        <taxon>Magnetococcales</taxon>
        <taxon>Magnetococcaceae</taxon>
        <taxon>Magnetococcus</taxon>
    </lineage>
</organism>
<dbReference type="RefSeq" id="WP_011715093.1">
    <property type="nucleotide sequence ID" value="NC_008576.1"/>
</dbReference>
<dbReference type="SMART" id="SM00028">
    <property type="entry name" value="TPR"/>
    <property type="match status" value="4"/>
</dbReference>
<gene>
    <name evidence="3" type="ordered locus">Mmc1_3552</name>
</gene>
<dbReference type="InterPro" id="IPR019734">
    <property type="entry name" value="TPR_rpt"/>
</dbReference>
<dbReference type="PANTHER" id="PTHR12788:SF10">
    <property type="entry name" value="PROTEIN-TYROSINE SULFOTRANSFERASE"/>
    <property type="match status" value="1"/>
</dbReference>
<feature type="repeat" description="TPR" evidence="2">
    <location>
        <begin position="77"/>
        <end position="110"/>
    </location>
</feature>
<evidence type="ECO:0000256" key="1">
    <source>
        <dbReference type="ARBA" id="ARBA00022679"/>
    </source>
</evidence>
<dbReference type="InterPro" id="IPR026634">
    <property type="entry name" value="TPST-like"/>
</dbReference>
<dbReference type="AlphaFoldDB" id="A0LDJ4"/>
<dbReference type="eggNOG" id="COG0457">
    <property type="taxonomic scope" value="Bacteria"/>
</dbReference>
<reference evidence="3 4" key="2">
    <citation type="journal article" date="2012" name="Int. J. Syst. Evol. Microbiol.">
        <title>Magnetococcus marinus gen. nov., sp. nov., a marine, magnetotactic bacterium that represents a novel lineage (Magnetococcaceae fam. nov.; Magnetococcales ord. nov.) at the base of the Alphaproteobacteria.</title>
        <authorList>
            <person name="Bazylinski D.A."/>
            <person name="Williams T.J."/>
            <person name="Lefevre C.T."/>
            <person name="Berg R.J."/>
            <person name="Zhang C.L."/>
            <person name="Bowser S.S."/>
            <person name="Dean A.J."/>
            <person name="Beveridge T.J."/>
        </authorList>
    </citation>
    <scope>NUCLEOTIDE SEQUENCE [LARGE SCALE GENOMIC DNA]</scope>
    <source>
        <strain evidence="4">ATCC BAA-1437 / JCM 17883 / MC-1</strain>
    </source>
</reference>
<dbReference type="HOGENOM" id="CLU_017034_1_0_5"/>
<keyword evidence="4" id="KW-1185">Reference proteome</keyword>
<dbReference type="OrthoDB" id="9800698at2"/>
<dbReference type="Gene3D" id="3.40.50.300">
    <property type="entry name" value="P-loop containing nucleotide triphosphate hydrolases"/>
    <property type="match status" value="1"/>
</dbReference>
<name>A0LDJ4_MAGMM</name>
<evidence type="ECO:0000256" key="2">
    <source>
        <dbReference type="PROSITE-ProRule" id="PRU00339"/>
    </source>
</evidence>
<dbReference type="Gene3D" id="1.25.40.10">
    <property type="entry name" value="Tetratricopeptide repeat domain"/>
    <property type="match status" value="1"/>
</dbReference>
<keyword evidence="1" id="KW-0808">Transferase</keyword>
<dbReference type="InterPro" id="IPR011990">
    <property type="entry name" value="TPR-like_helical_dom_sf"/>
</dbReference>
<dbReference type="EMBL" id="CP000471">
    <property type="protein sequence ID" value="ABK46037.1"/>
    <property type="molecule type" value="Genomic_DNA"/>
</dbReference>
<dbReference type="STRING" id="156889.Mmc1_3552"/>
<sequence length="510" mass="57169">MISSPATQRLKLLQDAQEHLLRGRLPTAWNILDRALRSTPGDAAILSLMAQIQRQRGDLPLSEKLARMAIAAHPEDGQGHLALGHTLAKQGRSSEAEKCWQQAAILDPTNPEPHLSMAQLAEQEKRYIEAESAADRALSLKPDHLQATMIRARCDAMRNQPDQGAKRLLKLSTASMLPAQRVDYYFELGHLQQDARRYQQAFESYSEANRLQHLTAQPSESPRAEQLIPQLAQWSAALPPPNPTPIAAPGKQPVFIMGYPRSGFTLLSQMLAAHPRLVVMSGYRLPSSLVERLAPHSYPSGLAQLDPPTLAAMRQLYFKHVQRIIGALPAPATLVDMHPLHILDLPMIQRLFPHAAIIHLTRHPMDAALQCFIRHTHAHDPATVMVRSLHEAVALYVAMMNLLNASLRLQPATLHTLRYESIVENMPMAVQTLLTRLNIPWDDAIHRYRGVPMRRLFNAQGSLPEAPPLHSRQVALWPVFHSYLRPFIPLLDPYAHYLGFTKPSTVAPRR</sequence>
<proteinExistence type="predicted"/>
<dbReference type="PANTHER" id="PTHR12788">
    <property type="entry name" value="PROTEIN-TYROSINE SULFOTRANSFERASE 2"/>
    <property type="match status" value="1"/>
</dbReference>
<protein>
    <submittedName>
        <fullName evidence="3">Tetratricopeptide TPR_2 repeat protein</fullName>
    </submittedName>
</protein>
<dbReference type="PROSITE" id="PS50005">
    <property type="entry name" value="TPR"/>
    <property type="match status" value="1"/>
</dbReference>